<name>A0A0J9E4K5_9RHOB</name>
<dbReference type="AlphaFoldDB" id="A0A0J9E4K5"/>
<comment type="caution">
    <text evidence="3">The sequence shown here is derived from an EMBL/GenBank/DDBJ whole genome shotgun (WGS) entry which is preliminary data.</text>
</comment>
<protein>
    <recommendedName>
        <fullName evidence="2">Cupin type-2 domain-containing protein</fullName>
    </recommendedName>
</protein>
<sequence length="125" mass="13204">MIRAILFFVLVAFPAAAQDLILREEISRNPAPGSETHEVIVSRLEVKPGGTVPRHMHAGDEYLVVIQGGTMAAPDGSEIPFPTGTNARFPAGQPHGGLTNVGQAPLVAITTHIVEIGKPLNLPVE</sequence>
<dbReference type="OrthoDB" id="8447070at2"/>
<reference evidence="3 4" key="1">
    <citation type="submission" date="2015-06" db="EMBL/GenBank/DDBJ databases">
        <title>Draft genome sequence of an Alphaproteobacteria species associated to the Mediterranean sponge Oscarella lobularis.</title>
        <authorList>
            <person name="Jourda C."/>
            <person name="Santini S."/>
            <person name="Claverie J.-M."/>
        </authorList>
    </citation>
    <scope>NUCLEOTIDE SEQUENCE [LARGE SCALE GENOMIC DNA]</scope>
    <source>
        <strain evidence="3">IGS</strain>
    </source>
</reference>
<dbReference type="RefSeq" id="WP_049643359.1">
    <property type="nucleotide sequence ID" value="NZ_LFTY01000002.1"/>
</dbReference>
<proteinExistence type="predicted"/>
<keyword evidence="4" id="KW-1185">Reference proteome</keyword>
<feature type="domain" description="Cupin type-2" evidence="2">
    <location>
        <begin position="44"/>
        <end position="110"/>
    </location>
</feature>
<organism evidence="3 4">
    <name type="scientific">Candidatus Rhodobacter oscarellae</name>
    <dbReference type="NCBI Taxonomy" id="1675527"/>
    <lineage>
        <taxon>Bacteria</taxon>
        <taxon>Pseudomonadati</taxon>
        <taxon>Pseudomonadota</taxon>
        <taxon>Alphaproteobacteria</taxon>
        <taxon>Rhodobacterales</taxon>
        <taxon>Rhodobacter group</taxon>
        <taxon>Rhodobacter</taxon>
    </lineage>
</organism>
<dbReference type="InterPro" id="IPR011051">
    <property type="entry name" value="RmlC_Cupin_sf"/>
</dbReference>
<dbReference type="Pfam" id="PF07883">
    <property type="entry name" value="Cupin_2"/>
    <property type="match status" value="1"/>
</dbReference>
<evidence type="ECO:0000259" key="2">
    <source>
        <dbReference type="Pfam" id="PF07883"/>
    </source>
</evidence>
<dbReference type="InterPro" id="IPR014710">
    <property type="entry name" value="RmlC-like_jellyroll"/>
</dbReference>
<dbReference type="PATRIC" id="fig|1675527.3.peg.2749"/>
<gene>
    <name evidence="3" type="ORF">AIOL_002622</name>
</gene>
<dbReference type="SUPFAM" id="SSF51182">
    <property type="entry name" value="RmlC-like cupins"/>
    <property type="match status" value="1"/>
</dbReference>
<evidence type="ECO:0000313" key="3">
    <source>
        <dbReference type="EMBL" id="KMW57657.1"/>
    </source>
</evidence>
<evidence type="ECO:0000313" key="4">
    <source>
        <dbReference type="Proteomes" id="UP000037178"/>
    </source>
</evidence>
<feature type="chain" id="PRO_5005318382" description="Cupin type-2 domain-containing protein" evidence="1">
    <location>
        <begin position="18"/>
        <end position="125"/>
    </location>
</feature>
<dbReference type="Proteomes" id="UP000037178">
    <property type="component" value="Unassembled WGS sequence"/>
</dbReference>
<evidence type="ECO:0000256" key="1">
    <source>
        <dbReference type="SAM" id="SignalP"/>
    </source>
</evidence>
<accession>A0A0J9E4K5</accession>
<dbReference type="InterPro" id="IPR013096">
    <property type="entry name" value="Cupin_2"/>
</dbReference>
<feature type="signal peptide" evidence="1">
    <location>
        <begin position="1"/>
        <end position="17"/>
    </location>
</feature>
<dbReference type="STRING" id="1675527.AIOL_002622"/>
<keyword evidence="1" id="KW-0732">Signal</keyword>
<dbReference type="Gene3D" id="2.60.120.10">
    <property type="entry name" value="Jelly Rolls"/>
    <property type="match status" value="1"/>
</dbReference>
<dbReference type="EMBL" id="LFTY01000002">
    <property type="protein sequence ID" value="KMW57657.1"/>
    <property type="molecule type" value="Genomic_DNA"/>
</dbReference>